<proteinExistence type="predicted"/>
<dbReference type="Proteomes" id="UP001179952">
    <property type="component" value="Unassembled WGS sequence"/>
</dbReference>
<dbReference type="EMBL" id="JAUJYN010000008">
    <property type="protein sequence ID" value="KAK1264879.1"/>
    <property type="molecule type" value="Genomic_DNA"/>
</dbReference>
<name>A0AAV9AL69_ACOGR</name>
<reference evidence="2" key="1">
    <citation type="journal article" date="2023" name="Nat. Commun.">
        <title>Diploid and tetraploid genomes of Acorus and the evolution of monocots.</title>
        <authorList>
            <person name="Ma L."/>
            <person name="Liu K.W."/>
            <person name="Li Z."/>
            <person name="Hsiao Y.Y."/>
            <person name="Qi Y."/>
            <person name="Fu T."/>
            <person name="Tang G.D."/>
            <person name="Zhang D."/>
            <person name="Sun W.H."/>
            <person name="Liu D.K."/>
            <person name="Li Y."/>
            <person name="Chen G.Z."/>
            <person name="Liu X.D."/>
            <person name="Liao X.Y."/>
            <person name="Jiang Y.T."/>
            <person name="Yu X."/>
            <person name="Hao Y."/>
            <person name="Huang J."/>
            <person name="Zhao X.W."/>
            <person name="Ke S."/>
            <person name="Chen Y.Y."/>
            <person name="Wu W.L."/>
            <person name="Hsu J.L."/>
            <person name="Lin Y.F."/>
            <person name="Huang M.D."/>
            <person name="Li C.Y."/>
            <person name="Huang L."/>
            <person name="Wang Z.W."/>
            <person name="Zhao X."/>
            <person name="Zhong W.Y."/>
            <person name="Peng D.H."/>
            <person name="Ahmad S."/>
            <person name="Lan S."/>
            <person name="Zhang J.S."/>
            <person name="Tsai W.C."/>
            <person name="Van de Peer Y."/>
            <person name="Liu Z.J."/>
        </authorList>
    </citation>
    <scope>NUCLEOTIDE SEQUENCE</scope>
    <source>
        <strain evidence="2">SCP</strain>
    </source>
</reference>
<evidence type="ECO:0000313" key="2">
    <source>
        <dbReference type="EMBL" id="KAK1264879.1"/>
    </source>
</evidence>
<reference evidence="2" key="2">
    <citation type="submission" date="2023-06" db="EMBL/GenBank/DDBJ databases">
        <authorList>
            <person name="Ma L."/>
            <person name="Liu K.-W."/>
            <person name="Li Z."/>
            <person name="Hsiao Y.-Y."/>
            <person name="Qi Y."/>
            <person name="Fu T."/>
            <person name="Tang G."/>
            <person name="Zhang D."/>
            <person name="Sun W.-H."/>
            <person name="Liu D.-K."/>
            <person name="Li Y."/>
            <person name="Chen G.-Z."/>
            <person name="Liu X.-D."/>
            <person name="Liao X.-Y."/>
            <person name="Jiang Y.-T."/>
            <person name="Yu X."/>
            <person name="Hao Y."/>
            <person name="Huang J."/>
            <person name="Zhao X.-W."/>
            <person name="Ke S."/>
            <person name="Chen Y.-Y."/>
            <person name="Wu W.-L."/>
            <person name="Hsu J.-L."/>
            <person name="Lin Y.-F."/>
            <person name="Huang M.-D."/>
            <person name="Li C.-Y."/>
            <person name="Huang L."/>
            <person name="Wang Z.-W."/>
            <person name="Zhao X."/>
            <person name="Zhong W.-Y."/>
            <person name="Peng D.-H."/>
            <person name="Ahmad S."/>
            <person name="Lan S."/>
            <person name="Zhang J.-S."/>
            <person name="Tsai W.-C."/>
            <person name="Van De Peer Y."/>
            <person name="Liu Z.-J."/>
        </authorList>
    </citation>
    <scope>NUCLEOTIDE SEQUENCE</scope>
    <source>
        <strain evidence="2">SCP</strain>
        <tissue evidence="2">Leaves</tissue>
    </source>
</reference>
<accession>A0AAV9AL69</accession>
<evidence type="ECO:0000313" key="3">
    <source>
        <dbReference type="Proteomes" id="UP001179952"/>
    </source>
</evidence>
<keyword evidence="3" id="KW-1185">Reference proteome</keyword>
<gene>
    <name evidence="2" type="ORF">QJS04_geneDACA024195</name>
</gene>
<evidence type="ECO:0000256" key="1">
    <source>
        <dbReference type="SAM" id="SignalP"/>
    </source>
</evidence>
<organism evidence="2 3">
    <name type="scientific">Acorus gramineus</name>
    <name type="common">Dwarf sweet flag</name>
    <dbReference type="NCBI Taxonomy" id="55184"/>
    <lineage>
        <taxon>Eukaryota</taxon>
        <taxon>Viridiplantae</taxon>
        <taxon>Streptophyta</taxon>
        <taxon>Embryophyta</taxon>
        <taxon>Tracheophyta</taxon>
        <taxon>Spermatophyta</taxon>
        <taxon>Magnoliopsida</taxon>
        <taxon>Liliopsida</taxon>
        <taxon>Acoraceae</taxon>
        <taxon>Acorus</taxon>
    </lineage>
</organism>
<protein>
    <submittedName>
        <fullName evidence="2">Uncharacterized protein</fullName>
    </submittedName>
</protein>
<comment type="caution">
    <text evidence="2">The sequence shown here is derived from an EMBL/GenBank/DDBJ whole genome shotgun (WGS) entry which is preliminary data.</text>
</comment>
<feature type="chain" id="PRO_5043474135" evidence="1">
    <location>
        <begin position="18"/>
        <end position="78"/>
    </location>
</feature>
<keyword evidence="1" id="KW-0732">Signal</keyword>
<dbReference type="AlphaFoldDB" id="A0AAV9AL69"/>
<sequence length="78" mass="8340">MIHTLAASLGWPPWGVTFLMGGGRVAVCGGGSEEDHVQLPFVGVDLKKIVSRVIERARVSASLNRYARELLSGVSVSF</sequence>
<feature type="signal peptide" evidence="1">
    <location>
        <begin position="1"/>
        <end position="17"/>
    </location>
</feature>